<dbReference type="InterPro" id="IPR032466">
    <property type="entry name" value="Metal_Hydrolase"/>
</dbReference>
<proteinExistence type="predicted"/>
<gene>
    <name evidence="3" type="ORF">K8352_12895</name>
</gene>
<dbReference type="InterPro" id="IPR032465">
    <property type="entry name" value="ACMSD"/>
</dbReference>
<dbReference type="Gene3D" id="3.20.20.140">
    <property type="entry name" value="Metal-dependent hydrolases"/>
    <property type="match status" value="1"/>
</dbReference>
<organism evidence="3 4">
    <name type="scientific">Cerina litoralis</name>
    <dbReference type="NCBI Taxonomy" id="2874477"/>
    <lineage>
        <taxon>Bacteria</taxon>
        <taxon>Pseudomonadati</taxon>
        <taxon>Bacteroidota</taxon>
        <taxon>Flavobacteriia</taxon>
        <taxon>Flavobacteriales</taxon>
        <taxon>Flavobacteriaceae</taxon>
        <taxon>Cerina</taxon>
    </lineage>
</organism>
<name>A0AAE3EXM1_9FLAO</name>
<keyword evidence="1" id="KW-0456">Lyase</keyword>
<feature type="domain" description="Amidohydrolase-related" evidence="2">
    <location>
        <begin position="47"/>
        <end position="367"/>
    </location>
</feature>
<evidence type="ECO:0000259" key="2">
    <source>
        <dbReference type="Pfam" id="PF04909"/>
    </source>
</evidence>
<accession>A0AAE3EXM1</accession>
<protein>
    <submittedName>
        <fullName evidence="3">Amidohydrolase</fullName>
    </submittedName>
</protein>
<reference evidence="3" key="1">
    <citation type="submission" date="2023-02" db="EMBL/GenBank/DDBJ databases">
        <title>Genome of Flavobacteriaceae gen. nov. sp. strain F89.</title>
        <authorList>
            <person name="Wang Y."/>
        </authorList>
    </citation>
    <scope>NUCLEOTIDE SEQUENCE</scope>
    <source>
        <strain evidence="3">F89</strain>
    </source>
</reference>
<evidence type="ECO:0000256" key="1">
    <source>
        <dbReference type="ARBA" id="ARBA00023239"/>
    </source>
</evidence>
<dbReference type="AlphaFoldDB" id="A0AAE3EXM1"/>
<dbReference type="EMBL" id="JAIRBC010000018">
    <property type="protein sequence ID" value="MCG2461651.1"/>
    <property type="molecule type" value="Genomic_DNA"/>
</dbReference>
<dbReference type="Proteomes" id="UP001200642">
    <property type="component" value="Unassembled WGS sequence"/>
</dbReference>
<evidence type="ECO:0000313" key="3">
    <source>
        <dbReference type="EMBL" id="MCG2461651.1"/>
    </source>
</evidence>
<sequence length="369" mass="42985">MEYKHLFFTLFILFFQYCGQHKKHPATDGFSKSDFYTVHDFNKVDKIDAHVHIDTDKPDFVQQARDDNFKLLTINWDDPNESADMKVQQRIAIQQLKAFPGYVAYATTFSVRNFNDGDWKEKTIAYLKNSFAQGAIAVKVYKVIGMDLKDENGEYIMIDDPRFDPIIDFIHSNNIPIIGHLGEPKNCWLPLDKMTVNGDKSYFSENPEYHMYLHPEAPSYEDQIEARDNMLRKHPNLRFVGAHLGSLEWSVDELAKRLDEFPNMAVDMAGRISHLQYQSSINRLKVRDFVIKYQDRLIYGTDLSAEPSSDPSELKKRMQSTWTSDWKYFVSNESMTVSDFDGEFKGLNLPKNVVEKIYYTNAEKWFPGL</sequence>
<keyword evidence="4" id="KW-1185">Reference proteome</keyword>
<comment type="caution">
    <text evidence="3">The sequence shown here is derived from an EMBL/GenBank/DDBJ whole genome shotgun (WGS) entry which is preliminary data.</text>
</comment>
<dbReference type="PANTHER" id="PTHR21240:SF28">
    <property type="entry name" value="ISO-OROTATE DECARBOXYLASE (EUROFUNG)"/>
    <property type="match status" value="1"/>
</dbReference>
<dbReference type="Pfam" id="PF04909">
    <property type="entry name" value="Amidohydro_2"/>
    <property type="match status" value="1"/>
</dbReference>
<evidence type="ECO:0000313" key="4">
    <source>
        <dbReference type="Proteomes" id="UP001200642"/>
    </source>
</evidence>
<dbReference type="GO" id="GO:0016831">
    <property type="term" value="F:carboxy-lyase activity"/>
    <property type="evidence" value="ECO:0007669"/>
    <property type="project" value="InterPro"/>
</dbReference>
<dbReference type="GO" id="GO:0016787">
    <property type="term" value="F:hydrolase activity"/>
    <property type="evidence" value="ECO:0007669"/>
    <property type="project" value="InterPro"/>
</dbReference>
<dbReference type="SUPFAM" id="SSF51556">
    <property type="entry name" value="Metallo-dependent hydrolases"/>
    <property type="match status" value="1"/>
</dbReference>
<dbReference type="GO" id="GO:0019748">
    <property type="term" value="P:secondary metabolic process"/>
    <property type="evidence" value="ECO:0007669"/>
    <property type="project" value="TreeGrafter"/>
</dbReference>
<dbReference type="PANTHER" id="PTHR21240">
    <property type="entry name" value="2-AMINO-3-CARBOXYLMUCONATE-6-SEMIALDEHYDE DECARBOXYLASE"/>
    <property type="match status" value="1"/>
</dbReference>
<dbReference type="InterPro" id="IPR006680">
    <property type="entry name" value="Amidohydro-rel"/>
</dbReference>
<dbReference type="GO" id="GO:0005737">
    <property type="term" value="C:cytoplasm"/>
    <property type="evidence" value="ECO:0007669"/>
    <property type="project" value="TreeGrafter"/>
</dbReference>
<dbReference type="RefSeq" id="WP_317902794.1">
    <property type="nucleotide sequence ID" value="NZ_JAIRBC010000018.1"/>
</dbReference>